<protein>
    <recommendedName>
        <fullName evidence="3">Cellulase</fullName>
    </recommendedName>
</protein>
<gene>
    <name evidence="1" type="ORF">bsdtw1_00663</name>
</gene>
<sequence>MNLEVKFIEGEKTMRKLNVDRPLAITMWDFSWLERRWPGAGYEDWDKVLDELKERGYDAVRIDAYPHLLAQDPHKEWTLIPFWNLQTWGSQSVNKVIVYDNLKEFLEKCKQHELKVALSTWFREDEDKTALKIMTPEDHGEVWKITLDYIKEWGLIDNILYVDLCNEFPLTCWAPFLENVYGKSEFVRDSKEIVNWMKQSVEYLRQYYKDIPLCYSFLIPYDNSEEDVSYLDVLEPHIWMAQSSNFYEIVGYNYERFDSTGYDNLAKYGEKIYRANPQYWQSCLADNIKRVAEWSRKSGKPIITTECWGIVDYKDWPLLNWEWVKELCEFGVKEAINTRRWIAIATSNFCGPQFHGMWRDIEWHRKLTDLIHESKFN</sequence>
<dbReference type="Gene3D" id="3.20.20.80">
    <property type="entry name" value="Glycosidases"/>
    <property type="match status" value="1"/>
</dbReference>
<organism evidence="1 2">
    <name type="scientific">Clostridium fungisolvens</name>
    <dbReference type="NCBI Taxonomy" id="1604897"/>
    <lineage>
        <taxon>Bacteria</taxon>
        <taxon>Bacillati</taxon>
        <taxon>Bacillota</taxon>
        <taxon>Clostridia</taxon>
        <taxon>Eubacteriales</taxon>
        <taxon>Clostridiaceae</taxon>
        <taxon>Clostridium</taxon>
    </lineage>
</organism>
<accession>A0A6V8SHJ5</accession>
<reference evidence="1 2" key="1">
    <citation type="submission" date="2020-07" db="EMBL/GenBank/DDBJ databases">
        <title>A new beta-1,3-glucan-decomposing anaerobic bacterium isolated from anoxic soil subjected to biological soil disinfestation.</title>
        <authorList>
            <person name="Ueki A."/>
            <person name="Tonouchi A."/>
        </authorList>
    </citation>
    <scope>NUCLEOTIDE SEQUENCE [LARGE SCALE GENOMIC DNA]</scope>
    <source>
        <strain evidence="1 2">TW1</strain>
    </source>
</reference>
<dbReference type="Pfam" id="PF12876">
    <property type="entry name" value="Cellulase-like"/>
    <property type="match status" value="1"/>
</dbReference>
<dbReference type="InterPro" id="IPR017853">
    <property type="entry name" value="GH"/>
</dbReference>
<name>A0A6V8SHJ5_9CLOT</name>
<proteinExistence type="predicted"/>
<dbReference type="EMBL" id="BLZR01000001">
    <property type="protein sequence ID" value="GFP74608.1"/>
    <property type="molecule type" value="Genomic_DNA"/>
</dbReference>
<comment type="caution">
    <text evidence="1">The sequence shown here is derived from an EMBL/GenBank/DDBJ whole genome shotgun (WGS) entry which is preliminary data.</text>
</comment>
<dbReference type="Proteomes" id="UP000580568">
    <property type="component" value="Unassembled WGS sequence"/>
</dbReference>
<keyword evidence="2" id="KW-1185">Reference proteome</keyword>
<dbReference type="InterPro" id="IPR024778">
    <property type="entry name" value="Put_cellulase"/>
</dbReference>
<dbReference type="AlphaFoldDB" id="A0A6V8SHJ5"/>
<dbReference type="SUPFAM" id="SSF51445">
    <property type="entry name" value="(Trans)glycosidases"/>
    <property type="match status" value="1"/>
</dbReference>
<evidence type="ECO:0000313" key="1">
    <source>
        <dbReference type="EMBL" id="GFP74608.1"/>
    </source>
</evidence>
<evidence type="ECO:0008006" key="3">
    <source>
        <dbReference type="Google" id="ProtNLM"/>
    </source>
</evidence>
<evidence type="ECO:0000313" key="2">
    <source>
        <dbReference type="Proteomes" id="UP000580568"/>
    </source>
</evidence>